<feature type="binding site" evidence="17">
    <location>
        <position position="176"/>
    </location>
    <ligand>
        <name>UDP-N-acetyl-alpha-D-glucosamine</name>
        <dbReference type="ChEBI" id="CHEBI:57705"/>
    </ligand>
</feature>
<evidence type="ECO:0000256" key="6">
    <source>
        <dbReference type="ARBA" id="ARBA00022723"/>
    </source>
</evidence>
<feature type="binding site" evidence="17">
    <location>
        <begin position="392"/>
        <end position="393"/>
    </location>
    <ligand>
        <name>acetyl-CoA</name>
        <dbReference type="ChEBI" id="CHEBI:57288"/>
    </ligand>
</feature>
<dbReference type="InterPro" id="IPR029044">
    <property type="entry name" value="Nucleotide-diphossugar_trans"/>
</dbReference>
<feature type="region of interest" description="Disordered" evidence="18">
    <location>
        <begin position="464"/>
        <end position="490"/>
    </location>
</feature>
<keyword evidence="13 17" id="KW-0961">Cell wall biogenesis/degradation</keyword>
<dbReference type="InterPro" id="IPR011004">
    <property type="entry name" value="Trimer_LpxA-like_sf"/>
</dbReference>
<evidence type="ECO:0000256" key="14">
    <source>
        <dbReference type="ARBA" id="ARBA00048247"/>
    </source>
</evidence>
<feature type="binding site" evidence="17">
    <location>
        <position position="386"/>
    </location>
    <ligand>
        <name>acetyl-CoA</name>
        <dbReference type="ChEBI" id="CHEBI:57288"/>
    </ligand>
</feature>
<feature type="binding site" evidence="17">
    <location>
        <position position="429"/>
    </location>
    <ligand>
        <name>acetyl-CoA</name>
        <dbReference type="ChEBI" id="CHEBI:57288"/>
    </ligand>
</feature>
<keyword evidence="5 17" id="KW-0548">Nucleotidyltransferase</keyword>
<keyword evidence="12 17" id="KW-0012">Acyltransferase</keyword>
<dbReference type="InterPro" id="IPR038009">
    <property type="entry name" value="GlmU_C_LbH"/>
</dbReference>
<gene>
    <name evidence="17 20" type="primary">glmU</name>
    <name evidence="20" type="ORF">NVV95_08030</name>
</gene>
<feature type="binding site" evidence="17">
    <location>
        <position position="78"/>
    </location>
    <ligand>
        <name>UDP-N-acetyl-alpha-D-glucosamine</name>
        <dbReference type="ChEBI" id="CHEBI:57705"/>
    </ligand>
</feature>
<evidence type="ECO:0000256" key="5">
    <source>
        <dbReference type="ARBA" id="ARBA00022695"/>
    </source>
</evidence>
<keyword evidence="10 17" id="KW-0573">Peptidoglycan synthesis</keyword>
<comment type="catalytic activity">
    <reaction evidence="14 17">
        <text>alpha-D-glucosamine 1-phosphate + acetyl-CoA = N-acetyl-alpha-D-glucosamine 1-phosphate + CoA + H(+)</text>
        <dbReference type="Rhea" id="RHEA:13725"/>
        <dbReference type="ChEBI" id="CHEBI:15378"/>
        <dbReference type="ChEBI" id="CHEBI:57287"/>
        <dbReference type="ChEBI" id="CHEBI:57288"/>
        <dbReference type="ChEBI" id="CHEBI:57776"/>
        <dbReference type="ChEBI" id="CHEBI:58516"/>
        <dbReference type="EC" id="2.3.1.157"/>
    </reaction>
</comment>
<comment type="catalytic activity">
    <reaction evidence="15 17">
        <text>N-acetyl-alpha-D-glucosamine 1-phosphate + UTP + H(+) = UDP-N-acetyl-alpha-D-glucosamine + diphosphate</text>
        <dbReference type="Rhea" id="RHEA:13509"/>
        <dbReference type="ChEBI" id="CHEBI:15378"/>
        <dbReference type="ChEBI" id="CHEBI:33019"/>
        <dbReference type="ChEBI" id="CHEBI:46398"/>
        <dbReference type="ChEBI" id="CHEBI:57705"/>
        <dbReference type="ChEBI" id="CHEBI:57776"/>
        <dbReference type="EC" id="2.7.7.23"/>
    </reaction>
</comment>
<dbReference type="InterPro" id="IPR025877">
    <property type="entry name" value="MobA-like_NTP_Trfase"/>
</dbReference>
<evidence type="ECO:0000256" key="10">
    <source>
        <dbReference type="ARBA" id="ARBA00022984"/>
    </source>
</evidence>
<accession>A0ABT2GE68</accession>
<evidence type="ECO:0000256" key="8">
    <source>
        <dbReference type="ARBA" id="ARBA00022842"/>
    </source>
</evidence>
<feature type="binding site" evidence="17">
    <location>
        <position position="357"/>
    </location>
    <ligand>
        <name>UDP-N-acetyl-alpha-D-glucosamine</name>
        <dbReference type="ChEBI" id="CHEBI:57705"/>
    </ligand>
</feature>
<comment type="cofactor">
    <cofactor evidence="17">
        <name>Mg(2+)</name>
        <dbReference type="ChEBI" id="CHEBI:18420"/>
    </cofactor>
    <text evidence="17">Binds 1 Mg(2+) ion per subunit.</text>
</comment>
<feature type="binding site" evidence="17">
    <location>
        <position position="25"/>
    </location>
    <ligand>
        <name>UDP-N-acetyl-alpha-D-glucosamine</name>
        <dbReference type="ChEBI" id="CHEBI:57705"/>
    </ligand>
</feature>
<keyword evidence="7 17" id="KW-0677">Repeat</keyword>
<evidence type="ECO:0000313" key="21">
    <source>
        <dbReference type="Proteomes" id="UP001165580"/>
    </source>
</evidence>
<comment type="caution">
    <text evidence="20">The sequence shown here is derived from an EMBL/GenBank/DDBJ whole genome shotgun (WGS) entry which is preliminary data.</text>
</comment>
<comment type="function">
    <text evidence="16 17">Catalyzes the last two sequential reactions in the de novo biosynthetic pathway for UDP-N-acetylglucosamine (UDP-GlcNAc). The C-terminal domain catalyzes the transfer of acetyl group from acetyl coenzyme A to glucosamine-1-phosphate (GlcN-1-P) to produce N-acetylglucosamine-1-phosphate (GlcNAc-1-P), which is converted into UDP-GlcNAc by the transfer of uridine 5-monophosphate (from uridine 5-triphosphate), a reaction catalyzed by the N-terminal domain.</text>
</comment>
<name>A0ABT2GE68_9MICO</name>
<dbReference type="Proteomes" id="UP001165580">
    <property type="component" value="Unassembled WGS sequence"/>
</dbReference>
<dbReference type="EC" id="2.3.1.157" evidence="17"/>
<evidence type="ECO:0000256" key="9">
    <source>
        <dbReference type="ARBA" id="ARBA00022960"/>
    </source>
</evidence>
<dbReference type="Gene3D" id="3.90.550.10">
    <property type="entry name" value="Spore Coat Polysaccharide Biosynthesis Protein SpsA, Chain A"/>
    <property type="match status" value="1"/>
</dbReference>
<evidence type="ECO:0000256" key="13">
    <source>
        <dbReference type="ARBA" id="ARBA00023316"/>
    </source>
</evidence>
<dbReference type="NCBIfam" id="NF010932">
    <property type="entry name" value="PRK14352.1"/>
    <property type="match status" value="1"/>
</dbReference>
<feature type="binding site" evidence="17">
    <location>
        <position position="161"/>
    </location>
    <ligand>
        <name>UDP-N-acetyl-alpha-D-glucosamine</name>
        <dbReference type="ChEBI" id="CHEBI:57705"/>
    </ligand>
</feature>
<keyword evidence="6 17" id="KW-0479">Metal-binding</keyword>
<dbReference type="EC" id="2.7.7.23" evidence="17"/>
<feature type="binding site" evidence="17">
    <location>
        <position position="383"/>
    </location>
    <ligand>
        <name>UDP-N-acetyl-alpha-D-glucosamine</name>
        <dbReference type="ChEBI" id="CHEBI:57705"/>
    </ligand>
</feature>
<dbReference type="InterPro" id="IPR050065">
    <property type="entry name" value="GlmU-like"/>
</dbReference>
<feature type="compositionally biased region" description="Low complexity" evidence="18">
    <location>
        <begin position="478"/>
        <end position="490"/>
    </location>
</feature>
<evidence type="ECO:0000259" key="19">
    <source>
        <dbReference type="Pfam" id="PF12804"/>
    </source>
</evidence>
<evidence type="ECO:0000256" key="4">
    <source>
        <dbReference type="ARBA" id="ARBA00022679"/>
    </source>
</evidence>
<evidence type="ECO:0000256" key="11">
    <source>
        <dbReference type="ARBA" id="ARBA00023268"/>
    </source>
</evidence>
<keyword evidence="8 17" id="KW-0460">Magnesium</keyword>
<evidence type="ECO:0000256" key="1">
    <source>
        <dbReference type="ARBA" id="ARBA00007707"/>
    </source>
</evidence>
<evidence type="ECO:0000256" key="15">
    <source>
        <dbReference type="ARBA" id="ARBA00048493"/>
    </source>
</evidence>
<dbReference type="GO" id="GO:0003977">
    <property type="term" value="F:UDP-N-acetylglucosamine diphosphorylase activity"/>
    <property type="evidence" value="ECO:0007669"/>
    <property type="project" value="UniProtKB-EC"/>
</dbReference>
<feature type="region of interest" description="Linker" evidence="17">
    <location>
        <begin position="237"/>
        <end position="257"/>
    </location>
</feature>
<feature type="domain" description="MobA-like NTP transferase" evidence="19">
    <location>
        <begin position="9"/>
        <end position="138"/>
    </location>
</feature>
<comment type="similarity">
    <text evidence="2 17">In the N-terminal section; belongs to the N-acetylglucosamine-1-phosphate uridyltransferase family.</text>
</comment>
<dbReference type="PANTHER" id="PTHR43584:SF3">
    <property type="entry name" value="BIFUNCTIONAL PROTEIN GLMU"/>
    <property type="match status" value="1"/>
</dbReference>
<comment type="pathway">
    <text evidence="17">Bacterial outer membrane biogenesis; LPS lipid A biosynthesis.</text>
</comment>
<feature type="binding site" evidence="17">
    <location>
        <position position="234"/>
    </location>
    <ligand>
        <name>Mg(2+)</name>
        <dbReference type="ChEBI" id="CHEBI:18420"/>
    </ligand>
</feature>
<feature type="active site" description="Proton acceptor" evidence="17">
    <location>
        <position position="369"/>
    </location>
</feature>
<feature type="region of interest" description="N-acetyltransferase" evidence="17">
    <location>
        <begin position="258"/>
        <end position="490"/>
    </location>
</feature>
<feature type="region of interest" description="Pyrophosphorylase" evidence="17">
    <location>
        <begin position="1"/>
        <end position="236"/>
    </location>
</feature>
<dbReference type="PANTHER" id="PTHR43584">
    <property type="entry name" value="NUCLEOTIDYL TRANSFERASE"/>
    <property type="match status" value="1"/>
</dbReference>
<comment type="subcellular location">
    <subcellularLocation>
        <location evidence="17">Cytoplasm</location>
    </subcellularLocation>
</comment>
<feature type="binding site" evidence="17">
    <location>
        <position position="146"/>
    </location>
    <ligand>
        <name>UDP-N-acetyl-alpha-D-glucosamine</name>
        <dbReference type="ChEBI" id="CHEBI:57705"/>
    </ligand>
</feature>
<comment type="similarity">
    <text evidence="1 17">In the C-terminal section; belongs to the transferase hexapeptide repeat family.</text>
</comment>
<sequence>MTDSNLAIIVLAAGQGTRMKSSLPKILHEIAGVPLIGHVLATAGQLDAAHTVTVVRHDRDRVVEVIHDHFPSALVVDQDEVPGTGRAVEQAVQALPADFAGDVLVVSGDVPLLDADTLTGLLAEHRRTGAGATLLSAELDDPTGYGRIVRSGDGMLDRIVEQKDASDSERALREINAGVYVFGLARLRDMLAQVTTANAQGEKYLTDVVGLLRRAGSDVAAVTVSEPWIVAGVNDRAQLSDAAAKLNALIVRGWQLAGVTVVDPATTWIDLKASLAEDVTVHPGTQVKGATSVARGAEIGPDTTLVDCEVGEGAVVKRTDATLSVIGAGASVGPFAYLRPNTVLDAGGKIGTFVETKNSHIGEGSKVPHLSYIGDTEVGVESNVGAGTITANYDGVNKSRTQVGSHVRTGSHNVFVAPVRIGDGAYTGAGTVVRKDVPAGSLAITVAPQRNMAGWVEQNRAGTAAAQAAARAHDGDGTTTTQTPTRTSGE</sequence>
<dbReference type="SUPFAM" id="SSF53448">
    <property type="entry name" value="Nucleotide-diphospho-sugar transferases"/>
    <property type="match status" value="1"/>
</dbReference>
<keyword evidence="11 17" id="KW-0511">Multifunctional enzyme</keyword>
<proteinExistence type="inferred from homology"/>
<feature type="binding site" evidence="17">
    <location>
        <position position="234"/>
    </location>
    <ligand>
        <name>UDP-N-acetyl-alpha-D-glucosamine</name>
        <dbReference type="ChEBI" id="CHEBI:57705"/>
    </ligand>
</feature>
<dbReference type="SUPFAM" id="SSF51161">
    <property type="entry name" value="Trimeric LpxA-like enzymes"/>
    <property type="match status" value="1"/>
</dbReference>
<dbReference type="HAMAP" id="MF_01631">
    <property type="entry name" value="GlmU"/>
    <property type="match status" value="1"/>
</dbReference>
<feature type="binding site" evidence="17">
    <location>
        <position position="339"/>
    </location>
    <ligand>
        <name>UDP-N-acetyl-alpha-D-glucosamine</name>
        <dbReference type="ChEBI" id="CHEBI:57705"/>
    </ligand>
</feature>
<feature type="binding site" evidence="17">
    <location>
        <position position="109"/>
    </location>
    <ligand>
        <name>Mg(2+)</name>
        <dbReference type="ChEBI" id="CHEBI:18420"/>
    </ligand>
</feature>
<dbReference type="CDD" id="cd02540">
    <property type="entry name" value="GT2_GlmU_N_bac"/>
    <property type="match status" value="1"/>
</dbReference>
<keyword evidence="4 17" id="KW-0808">Transferase</keyword>
<dbReference type="NCBIfam" id="TIGR01173">
    <property type="entry name" value="glmU"/>
    <property type="match status" value="1"/>
</dbReference>
<dbReference type="Pfam" id="PF12804">
    <property type="entry name" value="NTP_transf_3"/>
    <property type="match status" value="1"/>
</dbReference>
<comment type="pathway">
    <text evidence="17">Nucleotide-sugar biosynthesis; UDP-N-acetyl-alpha-D-glucosamine biosynthesis; UDP-N-acetyl-alpha-D-glucosamine from N-acetyl-alpha-D-glucosamine 1-phosphate: step 1/1.</text>
</comment>
<keyword evidence="21" id="KW-1185">Reference proteome</keyword>
<evidence type="ECO:0000256" key="2">
    <source>
        <dbReference type="ARBA" id="ARBA00007947"/>
    </source>
</evidence>
<reference evidence="20" key="1">
    <citation type="submission" date="2022-08" db="EMBL/GenBank/DDBJ databases">
        <authorList>
            <person name="Deng Y."/>
            <person name="Han X.-F."/>
            <person name="Zhang Y.-Q."/>
        </authorList>
    </citation>
    <scope>NUCLEOTIDE SEQUENCE</scope>
    <source>
        <strain evidence="20">CPCC 205716</strain>
    </source>
</reference>
<evidence type="ECO:0000256" key="7">
    <source>
        <dbReference type="ARBA" id="ARBA00022737"/>
    </source>
</evidence>
<evidence type="ECO:0000256" key="17">
    <source>
        <dbReference type="HAMAP-Rule" id="MF_01631"/>
    </source>
</evidence>
<feature type="binding site" evidence="17">
    <location>
        <begin position="83"/>
        <end position="84"/>
    </location>
    <ligand>
        <name>UDP-N-acetyl-alpha-D-glucosamine</name>
        <dbReference type="ChEBI" id="CHEBI:57705"/>
    </ligand>
</feature>
<dbReference type="InterPro" id="IPR005882">
    <property type="entry name" value="Bifunctional_GlmU"/>
</dbReference>
<protein>
    <recommendedName>
        <fullName evidence="17">Bifunctional protein GlmU</fullName>
    </recommendedName>
    <domain>
        <recommendedName>
            <fullName evidence="17">UDP-N-acetylglucosamine pyrophosphorylase</fullName>
            <ecNumber evidence="17">2.7.7.23</ecNumber>
        </recommendedName>
        <alternativeName>
            <fullName evidence="17">N-acetylglucosamine-1-phosphate uridyltransferase</fullName>
        </alternativeName>
    </domain>
    <domain>
        <recommendedName>
            <fullName evidence="17">Glucosamine-1-phosphate N-acetyltransferase</fullName>
            <ecNumber evidence="17">2.3.1.157</ecNumber>
        </recommendedName>
    </domain>
</protein>
<comment type="subunit">
    <text evidence="17">Homotrimer.</text>
</comment>
<feature type="binding site" evidence="17">
    <location>
        <position position="372"/>
    </location>
    <ligand>
        <name>UDP-N-acetyl-alpha-D-glucosamine</name>
        <dbReference type="ChEBI" id="CHEBI:57705"/>
    </ligand>
</feature>
<comment type="caution">
    <text evidence="17">Lacks conserved residue(s) required for the propagation of feature annotation.</text>
</comment>
<feature type="binding site" evidence="17">
    <location>
        <position position="411"/>
    </location>
    <ligand>
        <name>acetyl-CoA</name>
        <dbReference type="ChEBI" id="CHEBI:57288"/>
    </ligand>
</feature>
<feature type="binding site" evidence="17">
    <location>
        <begin position="107"/>
        <end position="109"/>
    </location>
    <ligand>
        <name>UDP-N-acetyl-alpha-D-glucosamine</name>
        <dbReference type="ChEBI" id="CHEBI:57705"/>
    </ligand>
</feature>
<evidence type="ECO:0000313" key="20">
    <source>
        <dbReference type="EMBL" id="MCS5714500.1"/>
    </source>
</evidence>
<comment type="pathway">
    <text evidence="17">Nucleotide-sugar biosynthesis; UDP-N-acetyl-alpha-D-glucosamine biosynthesis; N-acetyl-alpha-D-glucosamine 1-phosphate from alpha-D-glucosamine 6-phosphate (route II): step 2/2.</text>
</comment>
<dbReference type="Gene3D" id="2.160.10.10">
    <property type="entry name" value="Hexapeptide repeat proteins"/>
    <property type="match status" value="1"/>
</dbReference>
<evidence type="ECO:0000256" key="16">
    <source>
        <dbReference type="ARBA" id="ARBA00049628"/>
    </source>
</evidence>
<evidence type="ECO:0000256" key="18">
    <source>
        <dbReference type="SAM" id="MobiDB-lite"/>
    </source>
</evidence>
<dbReference type="CDD" id="cd03353">
    <property type="entry name" value="LbH_GlmU_C"/>
    <property type="match status" value="1"/>
</dbReference>
<dbReference type="RefSeq" id="WP_259486026.1">
    <property type="nucleotide sequence ID" value="NZ_JANTEZ010000003.1"/>
</dbReference>
<evidence type="ECO:0000256" key="12">
    <source>
        <dbReference type="ARBA" id="ARBA00023315"/>
    </source>
</evidence>
<keyword evidence="9 17" id="KW-0133">Cell shape</keyword>
<evidence type="ECO:0000256" key="3">
    <source>
        <dbReference type="ARBA" id="ARBA00022490"/>
    </source>
</evidence>
<organism evidence="20 21">
    <name type="scientific">Herbiconiux gentiana</name>
    <dbReference type="NCBI Taxonomy" id="2970912"/>
    <lineage>
        <taxon>Bacteria</taxon>
        <taxon>Bacillati</taxon>
        <taxon>Actinomycetota</taxon>
        <taxon>Actinomycetes</taxon>
        <taxon>Micrococcales</taxon>
        <taxon>Microbacteriaceae</taxon>
        <taxon>Herbiconiux</taxon>
    </lineage>
</organism>
<feature type="binding site" evidence="17">
    <location>
        <begin position="11"/>
        <end position="14"/>
    </location>
    <ligand>
        <name>UDP-N-acetyl-alpha-D-glucosamine</name>
        <dbReference type="ChEBI" id="CHEBI:57705"/>
    </ligand>
</feature>
<dbReference type="EMBL" id="JANTEZ010000003">
    <property type="protein sequence ID" value="MCS5714500.1"/>
    <property type="molecule type" value="Genomic_DNA"/>
</dbReference>
<keyword evidence="3 17" id="KW-0963">Cytoplasm</keyword>